<keyword evidence="3" id="KW-1185">Reference proteome</keyword>
<keyword evidence="1" id="KW-0472">Membrane</keyword>
<dbReference type="EMBL" id="JBHTAH010000004">
    <property type="protein sequence ID" value="MFC7069144.1"/>
    <property type="molecule type" value="Genomic_DNA"/>
</dbReference>
<keyword evidence="1" id="KW-1133">Transmembrane helix</keyword>
<comment type="caution">
    <text evidence="2">The sequence shown here is derived from an EMBL/GenBank/DDBJ whole genome shotgun (WGS) entry which is preliminary data.</text>
</comment>
<dbReference type="Proteomes" id="UP001596461">
    <property type="component" value="Unassembled WGS sequence"/>
</dbReference>
<feature type="transmembrane region" description="Helical" evidence="1">
    <location>
        <begin position="6"/>
        <end position="27"/>
    </location>
</feature>
<dbReference type="GeneID" id="81124036"/>
<sequence length="149" mass="16069">MVEVVGFVLTVTGGVISGAVGFGVAEYRERSRRAERRRRWYGRTARLAERIGNAQPDLADTDAKLEHAPVIRETCGTVHDALAAHLLDAPAEADPELVASCERLIGNCYTIRETDVDGSVPRGFFAEASAAADLGDRIAAASRSMRERA</sequence>
<dbReference type="RefSeq" id="WP_284032206.1">
    <property type="nucleotide sequence ID" value="NZ_CP126154.1"/>
</dbReference>
<proteinExistence type="predicted"/>
<evidence type="ECO:0000256" key="1">
    <source>
        <dbReference type="SAM" id="Phobius"/>
    </source>
</evidence>
<name>A0ABD5WE79_9EURY</name>
<gene>
    <name evidence="2" type="ORF">ACFQL9_05770</name>
</gene>
<accession>A0ABD5WE79</accession>
<evidence type="ECO:0000313" key="3">
    <source>
        <dbReference type="Proteomes" id="UP001596461"/>
    </source>
</evidence>
<evidence type="ECO:0000313" key="2">
    <source>
        <dbReference type="EMBL" id="MFC7069144.1"/>
    </source>
</evidence>
<protein>
    <submittedName>
        <fullName evidence="2">Uncharacterized protein</fullName>
    </submittedName>
</protein>
<keyword evidence="1" id="KW-0812">Transmembrane</keyword>
<reference evidence="2 3" key="1">
    <citation type="journal article" date="2019" name="Int. J. Syst. Evol. Microbiol.">
        <title>The Global Catalogue of Microorganisms (GCM) 10K type strain sequencing project: providing services to taxonomists for standard genome sequencing and annotation.</title>
        <authorList>
            <consortium name="The Broad Institute Genomics Platform"/>
            <consortium name="The Broad Institute Genome Sequencing Center for Infectious Disease"/>
            <person name="Wu L."/>
            <person name="Ma J."/>
        </authorList>
    </citation>
    <scope>NUCLEOTIDE SEQUENCE [LARGE SCALE GENOMIC DNA]</scope>
    <source>
        <strain evidence="2 3">DT31</strain>
    </source>
</reference>
<dbReference type="AlphaFoldDB" id="A0ABD5WE79"/>
<organism evidence="2 3">
    <name type="scientific">Halobaculum lipolyticum</name>
    <dbReference type="NCBI Taxonomy" id="3032001"/>
    <lineage>
        <taxon>Archaea</taxon>
        <taxon>Methanobacteriati</taxon>
        <taxon>Methanobacteriota</taxon>
        <taxon>Stenosarchaea group</taxon>
        <taxon>Halobacteria</taxon>
        <taxon>Halobacteriales</taxon>
        <taxon>Haloferacaceae</taxon>
        <taxon>Halobaculum</taxon>
    </lineage>
</organism>